<organism evidence="2 3">
    <name type="scientific">Streptomyces fradiae ATCC 10745 = DSM 40063</name>
    <dbReference type="NCBI Taxonomy" id="1319510"/>
    <lineage>
        <taxon>Bacteria</taxon>
        <taxon>Bacillati</taxon>
        <taxon>Actinomycetota</taxon>
        <taxon>Actinomycetes</taxon>
        <taxon>Kitasatosporales</taxon>
        <taxon>Streptomycetaceae</taxon>
        <taxon>Streptomyces</taxon>
    </lineage>
</organism>
<evidence type="ECO:0000313" key="3">
    <source>
        <dbReference type="Proteomes" id="UP000731519"/>
    </source>
</evidence>
<feature type="region of interest" description="Disordered" evidence="1">
    <location>
        <begin position="125"/>
        <end position="146"/>
    </location>
</feature>
<dbReference type="Proteomes" id="UP000731519">
    <property type="component" value="Unassembled WGS sequence"/>
</dbReference>
<protein>
    <submittedName>
        <fullName evidence="2">Uncharacterized protein</fullName>
    </submittedName>
</protein>
<gene>
    <name evidence="2" type="ORF">K701_27985</name>
</gene>
<dbReference type="EMBL" id="ASYR01000050">
    <property type="protein sequence ID" value="KAF0646593.1"/>
    <property type="molecule type" value="Genomic_DNA"/>
</dbReference>
<feature type="region of interest" description="Disordered" evidence="1">
    <location>
        <begin position="1"/>
        <end position="25"/>
    </location>
</feature>
<sequence length="146" mass="15698">MTHPAPRKPDADEPHRVDGPHQVDGDSVDVDQALAARCTSHGDYLAGLIATAMLDTAARPDRLPETLFPDADPTLVRAIWNTALPVGYHAGLIAAHPRWAPDTLTRAHHDLARAGYAAMAHLAARSANTHHRTTPRPPDTPQGDQP</sequence>
<dbReference type="RefSeq" id="WP_159311507.1">
    <property type="nucleotide sequence ID" value="NZ_ASYR01000050.1"/>
</dbReference>
<reference evidence="2 3" key="1">
    <citation type="submission" date="2013-05" db="EMBL/GenBank/DDBJ databases">
        <title>Genome Sequence of Streptomyces fradiae.</title>
        <authorList>
            <person name="Kirby R."/>
        </authorList>
    </citation>
    <scope>NUCLEOTIDE SEQUENCE [LARGE SCALE GENOMIC DNA]</scope>
    <source>
        <strain evidence="2 3">ATCC 10745</strain>
    </source>
</reference>
<comment type="caution">
    <text evidence="2">The sequence shown here is derived from an EMBL/GenBank/DDBJ whole genome shotgun (WGS) entry which is preliminary data.</text>
</comment>
<evidence type="ECO:0000256" key="1">
    <source>
        <dbReference type="SAM" id="MobiDB-lite"/>
    </source>
</evidence>
<proteinExistence type="predicted"/>
<feature type="compositionally biased region" description="Basic and acidic residues" evidence="1">
    <location>
        <begin position="7"/>
        <end position="24"/>
    </location>
</feature>
<accession>A0ABQ6XLE4</accession>
<keyword evidence="3" id="KW-1185">Reference proteome</keyword>
<evidence type="ECO:0000313" key="2">
    <source>
        <dbReference type="EMBL" id="KAF0646593.1"/>
    </source>
</evidence>
<name>A0ABQ6XLE4_STRFR</name>